<feature type="region of interest" description="Disordered" evidence="1">
    <location>
        <begin position="108"/>
        <end position="133"/>
    </location>
</feature>
<evidence type="ECO:0000313" key="3">
    <source>
        <dbReference type="Proteomes" id="UP000507470"/>
    </source>
</evidence>
<feature type="region of interest" description="Disordered" evidence="1">
    <location>
        <begin position="68"/>
        <end position="91"/>
    </location>
</feature>
<feature type="compositionally biased region" description="Basic residues" evidence="1">
    <location>
        <begin position="68"/>
        <end position="85"/>
    </location>
</feature>
<reference evidence="2 3" key="1">
    <citation type="submission" date="2020-06" db="EMBL/GenBank/DDBJ databases">
        <authorList>
            <person name="Li R."/>
            <person name="Bekaert M."/>
        </authorList>
    </citation>
    <scope>NUCLEOTIDE SEQUENCE [LARGE SCALE GENOMIC DNA]</scope>
    <source>
        <strain evidence="3">wild</strain>
    </source>
</reference>
<proteinExistence type="predicted"/>
<dbReference type="AlphaFoldDB" id="A0A6J8C912"/>
<evidence type="ECO:0000313" key="2">
    <source>
        <dbReference type="EMBL" id="CAC5392903.1"/>
    </source>
</evidence>
<sequence>MDQPIIPPSEQAEWPLNDLQQFRPAESKATLVEQFKQDGNKWIPTGEIENYDIFNCFPRIFDLTKRKPTTKYHTKHNKRTGRGGTRRRDEEPINGSAVYHHALPLQNARVDGDPRSHDAPNTNNNNENTPSNDNRVLIGIVSKLSSTVQSLQQNVSGLTGKVNSLLQARSNENTSRIVETPNVYVSAPVESVSNLINHNTTNSSQSWSNVNLQSAYNALKNTRTAPNAAVGSEEQLLNIGNSGNMVRTAHGYSAETLPFVETISPQ</sequence>
<accession>A0A6J8C912</accession>
<feature type="compositionally biased region" description="Low complexity" evidence="1">
    <location>
        <begin position="120"/>
        <end position="133"/>
    </location>
</feature>
<dbReference type="EMBL" id="CACVKT020005089">
    <property type="protein sequence ID" value="CAC5392903.1"/>
    <property type="molecule type" value="Genomic_DNA"/>
</dbReference>
<protein>
    <recommendedName>
        <fullName evidence="4">HSF-type DNA-binding domain-containing protein</fullName>
    </recommendedName>
</protein>
<keyword evidence="3" id="KW-1185">Reference proteome</keyword>
<dbReference type="Proteomes" id="UP000507470">
    <property type="component" value="Unassembled WGS sequence"/>
</dbReference>
<organism evidence="2 3">
    <name type="scientific">Mytilus coruscus</name>
    <name type="common">Sea mussel</name>
    <dbReference type="NCBI Taxonomy" id="42192"/>
    <lineage>
        <taxon>Eukaryota</taxon>
        <taxon>Metazoa</taxon>
        <taxon>Spiralia</taxon>
        <taxon>Lophotrochozoa</taxon>
        <taxon>Mollusca</taxon>
        <taxon>Bivalvia</taxon>
        <taxon>Autobranchia</taxon>
        <taxon>Pteriomorphia</taxon>
        <taxon>Mytilida</taxon>
        <taxon>Mytiloidea</taxon>
        <taxon>Mytilidae</taxon>
        <taxon>Mytilinae</taxon>
        <taxon>Mytilus</taxon>
    </lineage>
</organism>
<evidence type="ECO:0000256" key="1">
    <source>
        <dbReference type="SAM" id="MobiDB-lite"/>
    </source>
</evidence>
<gene>
    <name evidence="2" type="ORF">MCOR_27805</name>
</gene>
<evidence type="ECO:0008006" key="4">
    <source>
        <dbReference type="Google" id="ProtNLM"/>
    </source>
</evidence>
<name>A0A6J8C912_MYTCO</name>